<feature type="region of interest" description="Disordered" evidence="1">
    <location>
        <begin position="327"/>
        <end position="366"/>
    </location>
</feature>
<sequence>MLAPDDIDFRQMYLRPVQLLPLPGGLWTLEEVENIAKLALTDWYFYLVCKLLSSLYLSRANFAMSSTSFNVHNPPGNGSNRTGLRYVCWKSMSSGALPISKPPAAQFDPLMVLCVLLEVRCLGTLIYCIRSGSATCVAYCFCDESSYSETVATIDLHGVGVEVAKRHTICSLRPNTWIDAEMLTEIEKERQETIKHNLKELEAVGIDPARLKSMAMSLFGSKPKANGESTKEGNNKVGHGADPDYIPPKGVEILSSYSDNDESSRSQAKKTKVMGPGKKRGTSTTQTLRKSQRIQKEGASPNGATSSLPTEPTANHAEGMSVMVAQPSELPTSPTDETNQHSSLPNVGGSMGSTLIPSKKRVRGPTRGINVDKERKKLGHPIPVEIDREAMAIVGDYSSSVAYAIGESIRSHAPVRDIEWGDIDFGIKESIILRVGQTFGLGDYKNDMVLRRIIDFKCQALYRDWKCRLHDHYKVIKKEVSDPQNHPLYPCNLEDWKFMIKKVWRKKAFKKKSKRGKNARKSLKFNHTSGSQSFVARASKFVKKENREQSFPERFKDTHIRHRHGEEVWINDKAKEVHAKIAKKIAEQSQPGVTNPQSEVQVSIDVLGKRSGYLKGYGIRKRTYATQSQVVPNSEVVALKEVVADQAKLLVDYAKKFETMMLFMATKNGVDPATIPGLISSNENGEDTSIGQEDGIST</sequence>
<evidence type="ECO:0000313" key="3">
    <source>
        <dbReference type="Proteomes" id="UP000823749"/>
    </source>
</evidence>
<evidence type="ECO:0000313" key="2">
    <source>
        <dbReference type="EMBL" id="KAG5543554.1"/>
    </source>
</evidence>
<protein>
    <recommendedName>
        <fullName evidence="4">Transposase</fullName>
    </recommendedName>
</protein>
<dbReference type="EMBL" id="JACTNZ010000006">
    <property type="protein sequence ID" value="KAG5543554.1"/>
    <property type="molecule type" value="Genomic_DNA"/>
</dbReference>
<evidence type="ECO:0000256" key="1">
    <source>
        <dbReference type="SAM" id="MobiDB-lite"/>
    </source>
</evidence>
<dbReference type="PANTHER" id="PTHR33499:SF11">
    <property type="entry name" value="NO APICAL MERISTEM-ASSOCIATED C-TERMINAL DOMAIN-CONTAINING PROTEIN"/>
    <property type="match status" value="1"/>
</dbReference>
<dbReference type="AlphaFoldDB" id="A0AAV6JTS2"/>
<comment type="caution">
    <text evidence="2">The sequence shown here is derived from an EMBL/GenBank/DDBJ whole genome shotgun (WGS) entry which is preliminary data.</text>
</comment>
<evidence type="ECO:0008006" key="4">
    <source>
        <dbReference type="Google" id="ProtNLM"/>
    </source>
</evidence>
<reference evidence="2 3" key="1">
    <citation type="submission" date="2020-08" db="EMBL/GenBank/DDBJ databases">
        <title>Plant Genome Project.</title>
        <authorList>
            <person name="Zhang R.-G."/>
        </authorList>
    </citation>
    <scope>NUCLEOTIDE SEQUENCE [LARGE SCALE GENOMIC DNA]</scope>
    <source>
        <strain evidence="2">WSP0</strain>
        <tissue evidence="2">Leaf</tissue>
    </source>
</reference>
<feature type="compositionally biased region" description="Polar residues" evidence="1">
    <location>
        <begin position="679"/>
        <end position="698"/>
    </location>
</feature>
<feature type="region of interest" description="Disordered" evidence="1">
    <location>
        <begin position="220"/>
        <end position="314"/>
    </location>
</feature>
<dbReference type="Pfam" id="PF03004">
    <property type="entry name" value="Transposase_24"/>
    <property type="match status" value="1"/>
</dbReference>
<keyword evidence="3" id="KW-1185">Reference proteome</keyword>
<dbReference type="Proteomes" id="UP000823749">
    <property type="component" value="Chromosome 6"/>
</dbReference>
<accession>A0AAV6JTS2</accession>
<gene>
    <name evidence="2" type="ORF">RHGRI_016331</name>
</gene>
<organism evidence="2 3">
    <name type="scientific">Rhododendron griersonianum</name>
    <dbReference type="NCBI Taxonomy" id="479676"/>
    <lineage>
        <taxon>Eukaryota</taxon>
        <taxon>Viridiplantae</taxon>
        <taxon>Streptophyta</taxon>
        <taxon>Embryophyta</taxon>
        <taxon>Tracheophyta</taxon>
        <taxon>Spermatophyta</taxon>
        <taxon>Magnoliopsida</taxon>
        <taxon>eudicotyledons</taxon>
        <taxon>Gunneridae</taxon>
        <taxon>Pentapetalae</taxon>
        <taxon>asterids</taxon>
        <taxon>Ericales</taxon>
        <taxon>Ericaceae</taxon>
        <taxon>Ericoideae</taxon>
        <taxon>Rhodoreae</taxon>
        <taxon>Rhododendron</taxon>
    </lineage>
</organism>
<feature type="compositionally biased region" description="Basic residues" evidence="1">
    <location>
        <begin position="267"/>
        <end position="281"/>
    </location>
</feature>
<dbReference type="PANTHER" id="PTHR33499">
    <property type="entry name" value="OS12G0282400 PROTEIN-RELATED"/>
    <property type="match status" value="1"/>
</dbReference>
<feature type="compositionally biased region" description="Basic and acidic residues" evidence="1">
    <location>
        <begin position="229"/>
        <end position="242"/>
    </location>
</feature>
<name>A0AAV6JTS2_9ERIC</name>
<dbReference type="InterPro" id="IPR004252">
    <property type="entry name" value="Probable_transposase_24"/>
</dbReference>
<feature type="region of interest" description="Disordered" evidence="1">
    <location>
        <begin position="676"/>
        <end position="698"/>
    </location>
</feature>
<proteinExistence type="predicted"/>
<feature type="compositionally biased region" description="Polar residues" evidence="1">
    <location>
        <begin position="302"/>
        <end position="313"/>
    </location>
</feature>
<feature type="compositionally biased region" description="Polar residues" evidence="1">
    <location>
        <begin position="329"/>
        <end position="345"/>
    </location>
</feature>